<proteinExistence type="predicted"/>
<dbReference type="AlphaFoldDB" id="A0A2V4AHL5"/>
<dbReference type="GO" id="GO:0043565">
    <property type="term" value="F:sequence-specific DNA binding"/>
    <property type="evidence" value="ECO:0007669"/>
    <property type="project" value="InterPro"/>
</dbReference>
<evidence type="ECO:0000313" key="5">
    <source>
        <dbReference type="Proteomes" id="UP000249915"/>
    </source>
</evidence>
<reference evidence="4 5" key="1">
    <citation type="submission" date="2016-07" db="EMBL/GenBank/DDBJ databases">
        <title>Draft genome sequence of Prauserella muralis DSM 45305, isolated from a mould-covered wall in an indoor environment.</title>
        <authorList>
            <person name="Ruckert C."/>
            <person name="Albersmeier A."/>
            <person name="Jiang C.-L."/>
            <person name="Jiang Y."/>
            <person name="Kalinowski J."/>
            <person name="Schneider O."/>
            <person name="Winkler A."/>
            <person name="Zotchev S.B."/>
        </authorList>
    </citation>
    <scope>NUCLEOTIDE SEQUENCE [LARGE SCALE GENOMIC DNA]</scope>
    <source>
        <strain evidence="4 5">DSM 45305</strain>
    </source>
</reference>
<sequence>MDTDVAPTTTPAVDRQLAERLGILIARFVRDLAEAPALPPGRQLADALASRVLAELGEPAPPGDGDDLADRILAYCLANLADPELSVETVAGAHGISTRYLQKVLRRRKIRLWAWIRSRRLERIRDDLRDPRLAHRTVSAVAARWGVTDATHLSRALKAEFGRTATQIRHGSRPSGRLS</sequence>
<evidence type="ECO:0000313" key="4">
    <source>
        <dbReference type="EMBL" id="PXY19422.1"/>
    </source>
</evidence>
<accession>A0A2V4AHL5</accession>
<dbReference type="InterPro" id="IPR050204">
    <property type="entry name" value="AraC_XylS_family_regulators"/>
</dbReference>
<protein>
    <submittedName>
        <fullName evidence="4">Uncharacterized protein</fullName>
    </submittedName>
</protein>
<dbReference type="Proteomes" id="UP000249915">
    <property type="component" value="Unassembled WGS sequence"/>
</dbReference>
<dbReference type="PANTHER" id="PTHR46796">
    <property type="entry name" value="HTH-TYPE TRANSCRIPTIONAL ACTIVATOR RHAS-RELATED"/>
    <property type="match status" value="1"/>
</dbReference>
<dbReference type="GO" id="GO:0003700">
    <property type="term" value="F:DNA-binding transcription factor activity"/>
    <property type="evidence" value="ECO:0007669"/>
    <property type="project" value="InterPro"/>
</dbReference>
<comment type="caution">
    <text evidence="4">The sequence shown here is derived from an EMBL/GenBank/DDBJ whole genome shotgun (WGS) entry which is preliminary data.</text>
</comment>
<dbReference type="PROSITE" id="PS01124">
    <property type="entry name" value="HTH_ARAC_FAMILY_2"/>
    <property type="match status" value="1"/>
</dbReference>
<keyword evidence="1" id="KW-0805">Transcription regulation</keyword>
<evidence type="ECO:0000256" key="2">
    <source>
        <dbReference type="ARBA" id="ARBA00023125"/>
    </source>
</evidence>
<dbReference type="Gene3D" id="1.10.10.60">
    <property type="entry name" value="Homeodomain-like"/>
    <property type="match status" value="1"/>
</dbReference>
<keyword evidence="3" id="KW-0804">Transcription</keyword>
<dbReference type="SMART" id="SM00342">
    <property type="entry name" value="HTH_ARAC"/>
    <property type="match status" value="1"/>
</dbReference>
<dbReference type="Pfam" id="PF12833">
    <property type="entry name" value="HTH_18"/>
    <property type="match status" value="1"/>
</dbReference>
<evidence type="ECO:0000256" key="1">
    <source>
        <dbReference type="ARBA" id="ARBA00023015"/>
    </source>
</evidence>
<dbReference type="InterPro" id="IPR018060">
    <property type="entry name" value="HTH_AraC"/>
</dbReference>
<dbReference type="EMBL" id="MASW01000007">
    <property type="protein sequence ID" value="PXY19422.1"/>
    <property type="molecule type" value="Genomic_DNA"/>
</dbReference>
<keyword evidence="2" id="KW-0238">DNA-binding</keyword>
<dbReference type="OrthoDB" id="9799345at2"/>
<gene>
    <name evidence="4" type="ORF">BAY60_32280</name>
</gene>
<evidence type="ECO:0000256" key="3">
    <source>
        <dbReference type="ARBA" id="ARBA00023163"/>
    </source>
</evidence>
<name>A0A2V4AHL5_9PSEU</name>
<organism evidence="4 5">
    <name type="scientific">Prauserella muralis</name>
    <dbReference type="NCBI Taxonomy" id="588067"/>
    <lineage>
        <taxon>Bacteria</taxon>
        <taxon>Bacillati</taxon>
        <taxon>Actinomycetota</taxon>
        <taxon>Actinomycetes</taxon>
        <taxon>Pseudonocardiales</taxon>
        <taxon>Pseudonocardiaceae</taxon>
        <taxon>Prauserella</taxon>
    </lineage>
</organism>
<keyword evidence="5" id="KW-1185">Reference proteome</keyword>
<dbReference type="RefSeq" id="WP_112285353.1">
    <property type="nucleotide sequence ID" value="NZ_MASW01000007.1"/>
</dbReference>